<organism evidence="7 8">
    <name type="scientific">Microbacterium telephonicum</name>
    <dbReference type="NCBI Taxonomy" id="1714841"/>
    <lineage>
        <taxon>Bacteria</taxon>
        <taxon>Bacillati</taxon>
        <taxon>Actinomycetota</taxon>
        <taxon>Actinomycetes</taxon>
        <taxon>Micrococcales</taxon>
        <taxon>Microbacteriaceae</taxon>
        <taxon>Microbacterium</taxon>
    </lineage>
</organism>
<dbReference type="PANTHER" id="PTHR22683">
    <property type="entry name" value="SPORULATION PROTEIN RELATED"/>
    <property type="match status" value="1"/>
</dbReference>
<dbReference type="AlphaFoldDB" id="A0A498BX69"/>
<dbReference type="InterPro" id="IPR002543">
    <property type="entry name" value="FtsK_dom"/>
</dbReference>
<keyword evidence="2 3" id="KW-0067">ATP-binding</keyword>
<dbReference type="PANTHER" id="PTHR22683:SF1">
    <property type="entry name" value="TYPE VII SECRETION SYSTEM PROTEIN ESSC"/>
    <property type="match status" value="1"/>
</dbReference>
<evidence type="ECO:0000313" key="8">
    <source>
        <dbReference type="Proteomes" id="UP000273158"/>
    </source>
</evidence>
<keyword evidence="5" id="KW-0812">Transmembrane</keyword>
<dbReference type="GO" id="GO:0003677">
    <property type="term" value="F:DNA binding"/>
    <property type="evidence" value="ECO:0007669"/>
    <property type="project" value="InterPro"/>
</dbReference>
<dbReference type="InterPro" id="IPR050206">
    <property type="entry name" value="FtsK/SpoIIIE/SftA"/>
</dbReference>
<protein>
    <submittedName>
        <fullName evidence="7">S-DNA-T family DNA segregation ATPase FtsK/SpoIIIE</fullName>
    </submittedName>
</protein>
<name>A0A498BX69_9MICO</name>
<evidence type="ECO:0000256" key="5">
    <source>
        <dbReference type="SAM" id="Phobius"/>
    </source>
</evidence>
<keyword evidence="5" id="KW-1133">Transmembrane helix</keyword>
<dbReference type="CDD" id="cd01127">
    <property type="entry name" value="TrwB_TraG_TraD_VirD4"/>
    <property type="match status" value="1"/>
</dbReference>
<feature type="domain" description="FtsK" evidence="6">
    <location>
        <begin position="345"/>
        <end position="528"/>
    </location>
</feature>
<dbReference type="GO" id="GO:0005524">
    <property type="term" value="F:ATP binding"/>
    <property type="evidence" value="ECO:0007669"/>
    <property type="project" value="UniProtKB-UniRule"/>
</dbReference>
<evidence type="ECO:0000259" key="6">
    <source>
        <dbReference type="PROSITE" id="PS50901"/>
    </source>
</evidence>
<dbReference type="InterPro" id="IPR003593">
    <property type="entry name" value="AAA+_ATPase"/>
</dbReference>
<evidence type="ECO:0000256" key="2">
    <source>
        <dbReference type="ARBA" id="ARBA00022840"/>
    </source>
</evidence>
<evidence type="ECO:0000256" key="4">
    <source>
        <dbReference type="SAM" id="MobiDB-lite"/>
    </source>
</evidence>
<feature type="transmembrane region" description="Helical" evidence="5">
    <location>
        <begin position="52"/>
        <end position="71"/>
    </location>
</feature>
<dbReference type="EMBL" id="RCDB01000003">
    <property type="protein sequence ID" value="RLK47569.1"/>
    <property type="molecule type" value="Genomic_DNA"/>
</dbReference>
<keyword evidence="5" id="KW-0472">Membrane</keyword>
<dbReference type="PROSITE" id="PS50901">
    <property type="entry name" value="FTSK"/>
    <property type="match status" value="1"/>
</dbReference>
<accession>A0A498BX69</accession>
<dbReference type="InterPro" id="IPR027417">
    <property type="entry name" value="P-loop_NTPase"/>
</dbReference>
<evidence type="ECO:0000313" key="7">
    <source>
        <dbReference type="EMBL" id="RLK47569.1"/>
    </source>
</evidence>
<dbReference type="RefSeq" id="WP_241965210.1">
    <property type="nucleotide sequence ID" value="NZ_RCDB01000003.1"/>
</dbReference>
<keyword evidence="1 3" id="KW-0547">Nucleotide-binding</keyword>
<dbReference type="SUPFAM" id="SSF52540">
    <property type="entry name" value="P-loop containing nucleoside triphosphate hydrolases"/>
    <property type="match status" value="2"/>
</dbReference>
<feature type="region of interest" description="Disordered" evidence="4">
    <location>
        <begin position="1"/>
        <end position="21"/>
    </location>
</feature>
<evidence type="ECO:0000256" key="1">
    <source>
        <dbReference type="ARBA" id="ARBA00022741"/>
    </source>
</evidence>
<dbReference type="Gene3D" id="3.40.50.300">
    <property type="entry name" value="P-loop containing nucleotide triphosphate hydrolases"/>
    <property type="match status" value="3"/>
</dbReference>
<dbReference type="SMART" id="SM00382">
    <property type="entry name" value="AAA"/>
    <property type="match status" value="2"/>
</dbReference>
<dbReference type="Pfam" id="PF01580">
    <property type="entry name" value="FtsK_SpoIIIE"/>
    <property type="match status" value="1"/>
</dbReference>
<keyword evidence="8" id="KW-1185">Reference proteome</keyword>
<feature type="binding site" evidence="3">
    <location>
        <begin position="363"/>
        <end position="370"/>
    </location>
    <ligand>
        <name>ATP</name>
        <dbReference type="ChEBI" id="CHEBI:30616"/>
    </ligand>
</feature>
<reference evidence="7 8" key="1">
    <citation type="journal article" date="2015" name="Stand. Genomic Sci.">
        <title>Genomic Encyclopedia of Bacterial and Archaeal Type Strains, Phase III: the genomes of soil and plant-associated and newly described type strains.</title>
        <authorList>
            <person name="Whitman W.B."/>
            <person name="Woyke T."/>
            <person name="Klenk H.P."/>
            <person name="Zhou Y."/>
            <person name="Lilburn T.G."/>
            <person name="Beck B.J."/>
            <person name="De Vos P."/>
            <person name="Vandamme P."/>
            <person name="Eisen J.A."/>
            <person name="Garrity G."/>
            <person name="Hugenholtz P."/>
            <person name="Kyrpides N.C."/>
        </authorList>
    </citation>
    <scope>NUCLEOTIDE SEQUENCE [LARGE SCALE GENOMIC DNA]</scope>
    <source>
        <strain evidence="7 8">S2T63</strain>
    </source>
</reference>
<feature type="transmembrane region" description="Helical" evidence="5">
    <location>
        <begin position="27"/>
        <end position="46"/>
    </location>
</feature>
<sequence length="905" mass="93702">MTSVSSVLPDDDTPLTLSSAPAPSAPASFPLASALVPVVGAVVLWAVTQSPYALWFAALGPLMALGAVWDARRTQRRGRRRARTDAAAERVRVTAEVAHRHAGERAQRWARHPDLQRYAADPAEIWRAVPGREEMIVVGSGEAASTLRVGGGDGDADAGEVRRAARVIAEVPVTVPVRAGIAVVGPPIVAAAVVRALTLQVLCMLPPADARLRVEPAGPWDGAPHRDTVGGRTVWLGEPGDAVPDGADIPIVRVAPGAPPPPRCGAVLTMQAAGRARLDHGGTTTEVRIEAASRDQTVRMVAALAARAEASLGRRSGAAPTLAALLDEAPDGAAGLAAAIGVAERGTGVVDLVADGPHAVVVGVTGSGKSELLTSWIVALAAHAPPSRVTFLLVDFKGGRAFDPLRALPHVTGVVSDLDMAGAVRAVESLRAELLHRERVLADAGARDLADRPDLLPRLVVVVDEFAALAAAHPAVHDLFADIVARGRALGVHAVLASQRAAGAFREGVLANAPLRIALRVTDPGDSRTVLGSDAAARLSGRPADLGVALVRRAGDDAPTPVRIARATPELIASVAAREPDTVVRRPWLPALPARIPLARLAVPGRIVLGVADEPARQRQPIVDLPEGAGLAVLGRAGSGRSTVLHAIAAQAAAVHRVGSDPETAWDAIAALDEAEPGGVVLVDDLDLLLARLPADHAAAARDRLELLARDGRARGIRLAVTAQRPTAAVARIVDLLPERILLAHAGRADLVAAGGDAADHAPDAGPGRAVWARRTVQLAYVDPPAPTRTRTPSPWHPHGEDLVGLVVPSATAGAAVLAAWERVAVLVAEAVAGTRGVLVGSAEQWVAHWRTLTETRDAGVLVIDAACAADFRAVTGIRDLPPYAAPGSGWLVRDGAVRRIRLPR</sequence>
<dbReference type="Proteomes" id="UP000273158">
    <property type="component" value="Unassembled WGS sequence"/>
</dbReference>
<comment type="caution">
    <text evidence="7">The sequence shown here is derived from an EMBL/GenBank/DDBJ whole genome shotgun (WGS) entry which is preliminary data.</text>
</comment>
<evidence type="ECO:0000256" key="3">
    <source>
        <dbReference type="PROSITE-ProRule" id="PRU00289"/>
    </source>
</evidence>
<gene>
    <name evidence="7" type="ORF">C7474_2159</name>
</gene>
<proteinExistence type="predicted"/>